<dbReference type="Pfam" id="PF13558">
    <property type="entry name" value="SbcC_Walker_B"/>
    <property type="match status" value="1"/>
</dbReference>
<evidence type="ECO:0000256" key="2">
    <source>
        <dbReference type="ARBA" id="ARBA00011322"/>
    </source>
</evidence>
<evidence type="ECO:0000313" key="6">
    <source>
        <dbReference type="EMBL" id="GIN61717.1"/>
    </source>
</evidence>
<feature type="coiled-coil region" evidence="4">
    <location>
        <begin position="770"/>
        <end position="871"/>
    </location>
</feature>
<feature type="coiled-coil region" evidence="4">
    <location>
        <begin position="609"/>
        <end position="660"/>
    </location>
</feature>
<keyword evidence="7" id="KW-1185">Reference proteome</keyword>
<dbReference type="InterPro" id="IPR038729">
    <property type="entry name" value="Rad50/SbcC_AAA"/>
</dbReference>
<comment type="subunit">
    <text evidence="2">Heterodimer of SbcC and SbcD.</text>
</comment>
<accession>A0A920BTX9</accession>
<feature type="coiled-coil region" evidence="4">
    <location>
        <begin position="186"/>
        <end position="217"/>
    </location>
</feature>
<dbReference type="EMBL" id="BORC01000002">
    <property type="protein sequence ID" value="GIN61717.1"/>
    <property type="molecule type" value="Genomic_DNA"/>
</dbReference>
<evidence type="ECO:0000256" key="1">
    <source>
        <dbReference type="ARBA" id="ARBA00006930"/>
    </source>
</evidence>
<dbReference type="RefSeq" id="WP_212933488.1">
    <property type="nucleotide sequence ID" value="NZ_BORC01000002.1"/>
</dbReference>
<proteinExistence type="inferred from homology"/>
<protein>
    <recommendedName>
        <fullName evidence="3">Nuclease SbcCD subunit C</fullName>
    </recommendedName>
</protein>
<dbReference type="GO" id="GO:0006302">
    <property type="term" value="P:double-strand break repair"/>
    <property type="evidence" value="ECO:0007669"/>
    <property type="project" value="InterPro"/>
</dbReference>
<evidence type="ECO:0000313" key="7">
    <source>
        <dbReference type="Proteomes" id="UP000682111"/>
    </source>
</evidence>
<feature type="coiled-coil region" evidence="4">
    <location>
        <begin position="322"/>
        <end position="390"/>
    </location>
</feature>
<reference evidence="6" key="1">
    <citation type="submission" date="2021-03" db="EMBL/GenBank/DDBJ databases">
        <title>Antimicrobial resistance genes in bacteria isolated from Japanese honey, and their potential for conferring macrolide and lincosamide resistance in the American foulbrood pathogen Paenibacillus larvae.</title>
        <authorList>
            <person name="Okamoto M."/>
            <person name="Kumagai M."/>
            <person name="Kanamori H."/>
            <person name="Takamatsu D."/>
        </authorList>
    </citation>
    <scope>NUCLEOTIDE SEQUENCE</scope>
    <source>
        <strain evidence="6">J27TS8</strain>
    </source>
</reference>
<feature type="domain" description="Rad50/SbcC-type AAA" evidence="5">
    <location>
        <begin position="6"/>
        <end position="217"/>
    </location>
</feature>
<evidence type="ECO:0000259" key="5">
    <source>
        <dbReference type="Pfam" id="PF13476"/>
    </source>
</evidence>
<dbReference type="SUPFAM" id="SSF52540">
    <property type="entry name" value="P-loop containing nucleoside triphosphate hydrolases"/>
    <property type="match status" value="2"/>
</dbReference>
<gene>
    <name evidence="6" type="primary">sbcC</name>
    <name evidence="6" type="ORF">J27TS8_17100</name>
</gene>
<keyword evidence="4" id="KW-0175">Coiled coil</keyword>
<organism evidence="6 7">
    <name type="scientific">Robertmurraya siralis</name>
    <dbReference type="NCBI Taxonomy" id="77777"/>
    <lineage>
        <taxon>Bacteria</taxon>
        <taxon>Bacillati</taxon>
        <taxon>Bacillota</taxon>
        <taxon>Bacilli</taxon>
        <taxon>Bacillales</taxon>
        <taxon>Bacillaceae</taxon>
        <taxon>Robertmurraya</taxon>
    </lineage>
</organism>
<feature type="coiled-coil region" evidence="4">
    <location>
        <begin position="241"/>
        <end position="275"/>
    </location>
</feature>
<dbReference type="Gene3D" id="3.40.50.300">
    <property type="entry name" value="P-loop containing nucleotide triphosphate hydrolases"/>
    <property type="match status" value="2"/>
</dbReference>
<dbReference type="GO" id="GO:0016887">
    <property type="term" value="F:ATP hydrolysis activity"/>
    <property type="evidence" value="ECO:0007669"/>
    <property type="project" value="InterPro"/>
</dbReference>
<comment type="caution">
    <text evidence="6">The sequence shown here is derived from an EMBL/GenBank/DDBJ whole genome shotgun (WGS) entry which is preliminary data.</text>
</comment>
<evidence type="ECO:0000256" key="4">
    <source>
        <dbReference type="SAM" id="Coils"/>
    </source>
</evidence>
<dbReference type="AlphaFoldDB" id="A0A920BTX9"/>
<name>A0A920BTX9_9BACI</name>
<dbReference type="PANTHER" id="PTHR32114">
    <property type="entry name" value="ABC TRANSPORTER ABCH.3"/>
    <property type="match status" value="1"/>
</dbReference>
<dbReference type="Proteomes" id="UP000682111">
    <property type="component" value="Unassembled WGS sequence"/>
</dbReference>
<sequence length="1045" mass="121291">MRPITLTMQAFGPYAGRETIDFSELENRTMFVISGKTGSGKTTIFDGISYAIYGKASGEDRNGSELRSQFARDDLHTEVALKFSLRGKQYFVKRSPQQEKKKERGDGYRTVGASAELYIFDQYGEQQLVAANVRDVDEKIKEIMLIDSNQFRQILMIPQGEFRKLLTSDSKEKEVILQRLFHTEMYKRIEEKLKQEAIELKRNVENQQEERALLIRKISAIYNEELKRYLEAGSDQDVLIFPLLETEIEKMAEQLEKIKNEVKEKEKDKELFAQKLYEAENIVKQMETREQLAVRKKALEINKEMFVRKEKEIVQANKAALLAKQDELCHRLKKERDALIENVKLRAKNLEDLHALLQKHEEIWKNELAKEDERKKVQEEIHSLQQMKDEVTSFALLQKEVMQMQQNRAKRLEQQQQLEETFCLTEKALGKLLKEKNSIEKIDVQILENRRNFDKLEQELALAAKYGQQVQKNKENAISLEKSHKMLAQAQARLDDAKALVHDLENKWLHGQAAALANQLHTGEACPVCGSTEHPQPASQHAEFVPDENDLKAAKEQVAVLEQERLQLESAFLEKQSRMKTGSELLQEISQDLIKLRADFTEDKLESYNHDLLDRKRILQKEYQQLIELEKKYKQISAEVAKLEEKKNLLEQQISDVKGQVNDAAIRFTEKNTQLNGLMSRIPVELRSTEAFERKWLKAVRTQESLLQQFEATQRHFQETKEKYFSAQSAFETVQKHAKEKETELNVERAAFIKQLKEQDFKDYKQFEYAKRSTEEIALLEKEIRHYYEELRSVSDRYQELVETLRGIDKPNLQELQQKVHEVQEIIAELNTQYTNLFIKKNENEQIRALIVRINAEMKELEKRYKLVGELYDITRGQNAAKITFERYVLAAFLDDILREANSRLLKMTSGRYQMLRKKERAKGNVQSGLELLVFDQYTGQERHVKTLSGGESFKAALSLALGLADVVQNYAGGVSLETMFIDEGFGTLDPESLDQAIEALIDIQSSGRLVGIISHVPELRERIDARLEVTGTQTGSTTNFYFLN</sequence>
<comment type="similarity">
    <text evidence="1">Belongs to the SMC family. SbcC subfamily.</text>
</comment>
<dbReference type="PANTHER" id="PTHR32114:SF2">
    <property type="entry name" value="ABC TRANSPORTER ABCH.3"/>
    <property type="match status" value="1"/>
</dbReference>
<evidence type="ECO:0000256" key="3">
    <source>
        <dbReference type="ARBA" id="ARBA00013368"/>
    </source>
</evidence>
<dbReference type="Pfam" id="PF13476">
    <property type="entry name" value="AAA_23"/>
    <property type="match status" value="1"/>
</dbReference>
<dbReference type="InterPro" id="IPR027417">
    <property type="entry name" value="P-loop_NTPase"/>
</dbReference>
<feature type="coiled-coil region" evidence="4">
    <location>
        <begin position="439"/>
        <end position="507"/>
    </location>
</feature>